<gene>
    <name evidence="1" type="ordered locus">Sterm_2926</name>
</gene>
<evidence type="ECO:0000313" key="1">
    <source>
        <dbReference type="EMBL" id="ACZ09770.1"/>
    </source>
</evidence>
<proteinExistence type="predicted"/>
<dbReference type="Gene3D" id="2.40.50.230">
    <property type="entry name" value="Gp5 N-terminal domain"/>
    <property type="match status" value="1"/>
</dbReference>
<dbReference type="HOGENOM" id="CLU_1331168_0_0_0"/>
<protein>
    <submittedName>
        <fullName evidence="1">Uncharacterized protein</fullName>
    </submittedName>
</protein>
<dbReference type="KEGG" id="str:Sterm_2926"/>
<reference evidence="2" key="1">
    <citation type="submission" date="2009-09" db="EMBL/GenBank/DDBJ databases">
        <title>The complete chromosome of Sebaldella termitidis ATCC 33386.</title>
        <authorList>
            <consortium name="US DOE Joint Genome Institute (JGI-PGF)"/>
            <person name="Lucas S."/>
            <person name="Copeland A."/>
            <person name="Lapidus A."/>
            <person name="Glavina del Rio T."/>
            <person name="Dalin E."/>
            <person name="Tice H."/>
            <person name="Bruce D."/>
            <person name="Goodwin L."/>
            <person name="Pitluck S."/>
            <person name="Kyrpides N."/>
            <person name="Mavromatis K."/>
            <person name="Ivanova N."/>
            <person name="Mikhailova N."/>
            <person name="Sims D."/>
            <person name="Meincke L."/>
            <person name="Brettin T."/>
            <person name="Detter J.C."/>
            <person name="Han C."/>
            <person name="Larimer F."/>
            <person name="Land M."/>
            <person name="Hauser L."/>
            <person name="Markowitz V."/>
            <person name="Cheng J.F."/>
            <person name="Hugenholtz P."/>
            <person name="Woyke T."/>
            <person name="Wu D."/>
            <person name="Eisen J.A."/>
        </authorList>
    </citation>
    <scope>NUCLEOTIDE SEQUENCE [LARGE SCALE GENOMIC DNA]</scope>
    <source>
        <strain evidence="2">ATCC 33386 / NCTC 11300</strain>
    </source>
</reference>
<organism evidence="1 2">
    <name type="scientific">Sebaldella termitidis (strain ATCC 33386 / NCTC 11300)</name>
    <dbReference type="NCBI Taxonomy" id="526218"/>
    <lineage>
        <taxon>Bacteria</taxon>
        <taxon>Fusobacteriati</taxon>
        <taxon>Fusobacteriota</taxon>
        <taxon>Fusobacteriia</taxon>
        <taxon>Fusobacteriales</taxon>
        <taxon>Leptotrichiaceae</taxon>
        <taxon>Sebaldella</taxon>
    </lineage>
</organism>
<dbReference type="Pfam" id="PF18946">
    <property type="entry name" value="Apex"/>
    <property type="match status" value="1"/>
</dbReference>
<dbReference type="RefSeq" id="WP_012862352.1">
    <property type="nucleotide sequence ID" value="NC_013517.1"/>
</dbReference>
<dbReference type="EMBL" id="CP001739">
    <property type="protein sequence ID" value="ACZ09770.1"/>
    <property type="molecule type" value="Genomic_DNA"/>
</dbReference>
<dbReference type="eggNOG" id="COG4540">
    <property type="taxonomic scope" value="Bacteria"/>
</dbReference>
<evidence type="ECO:0000313" key="2">
    <source>
        <dbReference type="Proteomes" id="UP000000845"/>
    </source>
</evidence>
<dbReference type="InterPro" id="IPR037026">
    <property type="entry name" value="Vgr_OB-fold_dom_sf"/>
</dbReference>
<dbReference type="InterPro" id="IPR044033">
    <property type="entry name" value="GpV-like_apex"/>
</dbReference>
<dbReference type="Proteomes" id="UP000000845">
    <property type="component" value="Chromosome"/>
</dbReference>
<accession>D1ANG6</accession>
<dbReference type="STRING" id="526218.Sterm_2926"/>
<keyword evidence="2" id="KW-1185">Reference proteome</keyword>
<name>D1ANG6_SEBTE</name>
<reference evidence="1 2" key="2">
    <citation type="journal article" date="2010" name="Stand. Genomic Sci.">
        <title>Complete genome sequence of Sebaldella termitidis type strain (NCTC 11300).</title>
        <authorList>
            <person name="Harmon-Smith M."/>
            <person name="Celia L."/>
            <person name="Chertkov O."/>
            <person name="Lapidus A."/>
            <person name="Copeland A."/>
            <person name="Glavina Del Rio T."/>
            <person name="Nolan M."/>
            <person name="Lucas S."/>
            <person name="Tice H."/>
            <person name="Cheng J.F."/>
            <person name="Han C."/>
            <person name="Detter J.C."/>
            <person name="Bruce D."/>
            <person name="Goodwin L."/>
            <person name="Pitluck S."/>
            <person name="Pati A."/>
            <person name="Liolios K."/>
            <person name="Ivanova N."/>
            <person name="Mavromatis K."/>
            <person name="Mikhailova N."/>
            <person name="Chen A."/>
            <person name="Palaniappan K."/>
            <person name="Land M."/>
            <person name="Hauser L."/>
            <person name="Chang Y.J."/>
            <person name="Jeffries C.D."/>
            <person name="Brettin T."/>
            <person name="Goker M."/>
            <person name="Beck B."/>
            <person name="Bristow J."/>
            <person name="Eisen J.A."/>
            <person name="Markowitz V."/>
            <person name="Hugenholtz P."/>
            <person name="Kyrpides N.C."/>
            <person name="Klenk H.P."/>
            <person name="Chen F."/>
        </authorList>
    </citation>
    <scope>NUCLEOTIDE SEQUENCE [LARGE SCALE GENOMIC DNA]</scope>
    <source>
        <strain evidence="2">ATCC 33386 / NCTC 11300</strain>
    </source>
</reference>
<dbReference type="AlphaFoldDB" id="D1ANG6"/>
<sequence length="212" mass="23618">MRKSLDYIFQKKQKDFYETLNNINTIALARIIEVDNQKLEANIQLTAKSEFRGQFIEEGPIYMVPILPIFNSSNFFINAPYESGDLIVVGFCQHSLEGIIDETDQTEPLSKDKYSHNDAIILGNITSQYKDSFPNDISILHKNTGNYIRITSAGNIEIQGDTKIIGSLEVTEKGKYGGLLESNTDVQSNNVSLINHIHTNVTSGSENTGGPK</sequence>